<feature type="domain" description="N-acetyltransferase" evidence="3">
    <location>
        <begin position="4"/>
        <end position="173"/>
    </location>
</feature>
<protein>
    <submittedName>
        <fullName evidence="4">Spermine/spermidine N-acetyltransferase</fullName>
    </submittedName>
</protein>
<dbReference type="InterPro" id="IPR016181">
    <property type="entry name" value="Acyl_CoA_acyltransferase"/>
</dbReference>
<dbReference type="InterPro" id="IPR000182">
    <property type="entry name" value="GNAT_dom"/>
</dbReference>
<dbReference type="Gene3D" id="3.40.630.30">
    <property type="match status" value="1"/>
</dbReference>
<dbReference type="Proteomes" id="UP000238375">
    <property type="component" value="Unassembled WGS sequence"/>
</dbReference>
<keyword evidence="5" id="KW-1185">Reference proteome</keyword>
<evidence type="ECO:0000256" key="1">
    <source>
        <dbReference type="ARBA" id="ARBA00022679"/>
    </source>
</evidence>
<name>A0A2T0TNF2_9BACT</name>
<dbReference type="GO" id="GO:0016747">
    <property type="term" value="F:acyltransferase activity, transferring groups other than amino-acyl groups"/>
    <property type="evidence" value="ECO:0007669"/>
    <property type="project" value="InterPro"/>
</dbReference>
<comment type="caution">
    <text evidence="4">The sequence shown here is derived from an EMBL/GenBank/DDBJ whole genome shotgun (WGS) entry which is preliminary data.</text>
</comment>
<dbReference type="InterPro" id="IPR050832">
    <property type="entry name" value="Bact_Acetyltransf"/>
</dbReference>
<dbReference type="EMBL" id="PVTE01000001">
    <property type="protein sequence ID" value="PRY47058.1"/>
    <property type="molecule type" value="Genomic_DNA"/>
</dbReference>
<dbReference type="PANTHER" id="PTHR43877:SF2">
    <property type="entry name" value="AMINOALKYLPHOSPHONATE N-ACETYLTRANSFERASE-RELATED"/>
    <property type="match status" value="1"/>
</dbReference>
<keyword evidence="2" id="KW-0012">Acyltransferase</keyword>
<evidence type="ECO:0000256" key="2">
    <source>
        <dbReference type="ARBA" id="ARBA00023315"/>
    </source>
</evidence>
<dbReference type="Pfam" id="PF00583">
    <property type="entry name" value="Acetyltransf_1"/>
    <property type="match status" value="1"/>
</dbReference>
<evidence type="ECO:0000313" key="4">
    <source>
        <dbReference type="EMBL" id="PRY47058.1"/>
    </source>
</evidence>
<dbReference type="AlphaFoldDB" id="A0A2T0TNF2"/>
<sequence>MNTIAIRKAELGDLAAVQEIARATFFETFAATNTEADMRHYLTEKFSDATVSAELNHPDSSFFIAWADETPIGYLKINTGPAQTEPQGDTALEIERIYVRNAYHGKKVGQLLYEQALVSARQQNKTQLWLGVWEENPRAIRFYEKNGFVAFDKHIFQLGTDQQTDILMRKILA</sequence>
<organism evidence="4 5">
    <name type="scientific">Spirosoma oryzae</name>
    <dbReference type="NCBI Taxonomy" id="1469603"/>
    <lineage>
        <taxon>Bacteria</taxon>
        <taxon>Pseudomonadati</taxon>
        <taxon>Bacteroidota</taxon>
        <taxon>Cytophagia</taxon>
        <taxon>Cytophagales</taxon>
        <taxon>Cytophagaceae</taxon>
        <taxon>Spirosoma</taxon>
    </lineage>
</organism>
<accession>A0A2T0TNF2</accession>
<evidence type="ECO:0000259" key="3">
    <source>
        <dbReference type="PROSITE" id="PS51186"/>
    </source>
</evidence>
<dbReference type="OrthoDB" id="7205533at2"/>
<gene>
    <name evidence="4" type="ORF">CLV58_101122</name>
</gene>
<dbReference type="PROSITE" id="PS51186">
    <property type="entry name" value="GNAT"/>
    <property type="match status" value="1"/>
</dbReference>
<dbReference type="CDD" id="cd04301">
    <property type="entry name" value="NAT_SF"/>
    <property type="match status" value="1"/>
</dbReference>
<dbReference type="SUPFAM" id="SSF55729">
    <property type="entry name" value="Acyl-CoA N-acyltransferases (Nat)"/>
    <property type="match status" value="1"/>
</dbReference>
<dbReference type="PANTHER" id="PTHR43877">
    <property type="entry name" value="AMINOALKYLPHOSPHONATE N-ACETYLTRANSFERASE-RELATED-RELATED"/>
    <property type="match status" value="1"/>
</dbReference>
<reference evidence="4 5" key="1">
    <citation type="submission" date="2018-03" db="EMBL/GenBank/DDBJ databases">
        <title>Genomic Encyclopedia of Archaeal and Bacterial Type Strains, Phase II (KMG-II): from individual species to whole genera.</title>
        <authorList>
            <person name="Goeker M."/>
        </authorList>
    </citation>
    <scope>NUCLEOTIDE SEQUENCE [LARGE SCALE GENOMIC DNA]</scope>
    <source>
        <strain evidence="4 5">DSM 28354</strain>
    </source>
</reference>
<evidence type="ECO:0000313" key="5">
    <source>
        <dbReference type="Proteomes" id="UP000238375"/>
    </source>
</evidence>
<dbReference type="RefSeq" id="WP_106135820.1">
    <property type="nucleotide sequence ID" value="NZ_PVTE01000001.1"/>
</dbReference>
<keyword evidence="1 4" id="KW-0808">Transferase</keyword>
<proteinExistence type="predicted"/>